<feature type="transmembrane region" description="Helical" evidence="6">
    <location>
        <begin position="14"/>
        <end position="35"/>
    </location>
</feature>
<dbReference type="STRING" id="215200.SAMN05216454_103139"/>
<evidence type="ECO:0000256" key="5">
    <source>
        <dbReference type="ARBA" id="ARBA00023136"/>
    </source>
</evidence>
<dbReference type="GO" id="GO:0000271">
    <property type="term" value="P:polysaccharide biosynthetic process"/>
    <property type="evidence" value="ECO:0007669"/>
    <property type="project" value="InterPro"/>
</dbReference>
<organism evidence="8 9">
    <name type="scientific">Peptostreptococcus russellii</name>
    <dbReference type="NCBI Taxonomy" id="215200"/>
    <lineage>
        <taxon>Bacteria</taxon>
        <taxon>Bacillati</taxon>
        <taxon>Bacillota</taxon>
        <taxon>Clostridia</taxon>
        <taxon>Peptostreptococcales</taxon>
        <taxon>Peptostreptococcaceae</taxon>
        <taxon>Peptostreptococcus</taxon>
    </lineage>
</organism>
<evidence type="ECO:0000259" key="7">
    <source>
        <dbReference type="Pfam" id="PF04138"/>
    </source>
</evidence>
<evidence type="ECO:0000256" key="6">
    <source>
        <dbReference type="SAM" id="Phobius"/>
    </source>
</evidence>
<feature type="transmembrane region" description="Helical" evidence="6">
    <location>
        <begin position="115"/>
        <end position="134"/>
    </location>
</feature>
<evidence type="ECO:0000256" key="2">
    <source>
        <dbReference type="ARBA" id="ARBA00009399"/>
    </source>
</evidence>
<feature type="transmembrane region" description="Helical" evidence="6">
    <location>
        <begin position="41"/>
        <end position="60"/>
    </location>
</feature>
<keyword evidence="5 6" id="KW-0472">Membrane</keyword>
<dbReference type="OrthoDB" id="361483at2"/>
<dbReference type="AlphaFoldDB" id="A0A1H8GBS2"/>
<keyword evidence="4 6" id="KW-1133">Transmembrane helix</keyword>
<dbReference type="RefSeq" id="WP_091974609.1">
    <property type="nucleotide sequence ID" value="NZ_FODF01000003.1"/>
</dbReference>
<dbReference type="GO" id="GO:0005886">
    <property type="term" value="C:plasma membrane"/>
    <property type="evidence" value="ECO:0007669"/>
    <property type="project" value="TreeGrafter"/>
</dbReference>
<evidence type="ECO:0000256" key="1">
    <source>
        <dbReference type="ARBA" id="ARBA00004141"/>
    </source>
</evidence>
<dbReference type="EMBL" id="FODF01000003">
    <property type="protein sequence ID" value="SEN41195.1"/>
    <property type="molecule type" value="Genomic_DNA"/>
</dbReference>
<dbReference type="PANTHER" id="PTHR38459:SF5">
    <property type="entry name" value="CELL WALL TEICHOIC ACID GLYCOSYLATION PROTEIN GTCA"/>
    <property type="match status" value="1"/>
</dbReference>
<accession>A0A1H8GBS2</accession>
<dbReference type="Proteomes" id="UP000199512">
    <property type="component" value="Unassembled WGS sequence"/>
</dbReference>
<evidence type="ECO:0000313" key="8">
    <source>
        <dbReference type="EMBL" id="SEN41195.1"/>
    </source>
</evidence>
<evidence type="ECO:0000313" key="9">
    <source>
        <dbReference type="Proteomes" id="UP000199512"/>
    </source>
</evidence>
<comment type="similarity">
    <text evidence="2">Belongs to the GtrA family.</text>
</comment>
<proteinExistence type="inferred from homology"/>
<dbReference type="InterPro" id="IPR051401">
    <property type="entry name" value="GtrA_CellWall_Glycosyl"/>
</dbReference>
<sequence>MDKLIFLYRKYKEIINYIFFGALTTAVNFSAYFMCLEIFKIHYLTANIIAWFLSVIFAYVSNRLYVFKRVNFSIVAIIREVILFFGARFLSGAIETVSLFLMVEVFMLGEFVSKIIVAIIVVILNYVFSKLIVFRKYS</sequence>
<dbReference type="PANTHER" id="PTHR38459">
    <property type="entry name" value="PROPHAGE BACTOPRENOL-LINKED GLUCOSE TRANSLOCASE HOMOLOG"/>
    <property type="match status" value="1"/>
</dbReference>
<reference evidence="8 9" key="1">
    <citation type="submission" date="2016-10" db="EMBL/GenBank/DDBJ databases">
        <authorList>
            <person name="de Groot N.N."/>
        </authorList>
    </citation>
    <scope>NUCLEOTIDE SEQUENCE [LARGE SCALE GENOMIC DNA]</scope>
    <source>
        <strain evidence="8 9">Calf135</strain>
    </source>
</reference>
<gene>
    <name evidence="8" type="ORF">SAMN05216454_103139</name>
</gene>
<evidence type="ECO:0000256" key="4">
    <source>
        <dbReference type="ARBA" id="ARBA00022989"/>
    </source>
</evidence>
<name>A0A1H8GBS2_9FIRM</name>
<protein>
    <submittedName>
        <fullName evidence="8">Putative flippase GtrA (Transmembrane translocase of bactoprenol-linked glucose)</fullName>
    </submittedName>
</protein>
<feature type="transmembrane region" description="Helical" evidence="6">
    <location>
        <begin position="81"/>
        <end position="103"/>
    </location>
</feature>
<keyword evidence="9" id="KW-1185">Reference proteome</keyword>
<dbReference type="Pfam" id="PF04138">
    <property type="entry name" value="GtrA_DPMS_TM"/>
    <property type="match status" value="1"/>
</dbReference>
<feature type="domain" description="GtrA/DPMS transmembrane" evidence="7">
    <location>
        <begin position="17"/>
        <end position="134"/>
    </location>
</feature>
<evidence type="ECO:0000256" key="3">
    <source>
        <dbReference type="ARBA" id="ARBA00022692"/>
    </source>
</evidence>
<keyword evidence="3 6" id="KW-0812">Transmembrane</keyword>
<comment type="subcellular location">
    <subcellularLocation>
        <location evidence="1">Membrane</location>
        <topology evidence="1">Multi-pass membrane protein</topology>
    </subcellularLocation>
</comment>
<dbReference type="InterPro" id="IPR007267">
    <property type="entry name" value="GtrA_DPMS_TM"/>
</dbReference>